<proteinExistence type="predicted"/>
<feature type="transmembrane region" description="Helical" evidence="1">
    <location>
        <begin position="24"/>
        <end position="51"/>
    </location>
</feature>
<name>C0EC51_9FIRM</name>
<dbReference type="STRING" id="537013.CLOSTMETH_01420"/>
<dbReference type="AlphaFoldDB" id="C0EC51"/>
<reference evidence="2 3" key="1">
    <citation type="submission" date="2009-01" db="EMBL/GenBank/DDBJ databases">
        <authorList>
            <person name="Fulton L."/>
            <person name="Clifton S."/>
            <person name="Fulton B."/>
            <person name="Xu J."/>
            <person name="Minx P."/>
            <person name="Pepin K.H."/>
            <person name="Johnson M."/>
            <person name="Bhonagiri V."/>
            <person name="Nash W.E."/>
            <person name="Mardis E.R."/>
            <person name="Wilson R.K."/>
        </authorList>
    </citation>
    <scope>NUCLEOTIDE SEQUENCE [LARGE SCALE GENOMIC DNA]</scope>
    <source>
        <strain evidence="2 3">DSM 5476</strain>
    </source>
</reference>
<comment type="caution">
    <text evidence="2">The sequence shown here is derived from an EMBL/GenBank/DDBJ whole genome shotgun (WGS) entry which is preliminary data.</text>
</comment>
<dbReference type="eggNOG" id="ENOG5033I9R">
    <property type="taxonomic scope" value="Bacteria"/>
</dbReference>
<dbReference type="HOGENOM" id="CLU_780112_0_0_9"/>
<evidence type="ECO:0000256" key="1">
    <source>
        <dbReference type="SAM" id="Phobius"/>
    </source>
</evidence>
<gene>
    <name evidence="2" type="ORF">CLOSTMETH_01420</name>
</gene>
<evidence type="ECO:0000313" key="2">
    <source>
        <dbReference type="EMBL" id="EEG30941.1"/>
    </source>
</evidence>
<keyword evidence="1" id="KW-0812">Transmembrane</keyword>
<dbReference type="PROSITE" id="PS51257">
    <property type="entry name" value="PROKAR_LIPOPROTEIN"/>
    <property type="match status" value="1"/>
</dbReference>
<reference evidence="2 3" key="2">
    <citation type="submission" date="2009-02" db="EMBL/GenBank/DDBJ databases">
        <title>Draft genome sequence of Clostridium methylpentosum (DSM 5476).</title>
        <authorList>
            <person name="Sudarsanam P."/>
            <person name="Ley R."/>
            <person name="Guruge J."/>
            <person name="Turnbaugh P.J."/>
            <person name="Mahowald M."/>
            <person name="Liep D."/>
            <person name="Gordon J."/>
        </authorList>
    </citation>
    <scope>NUCLEOTIDE SEQUENCE [LARGE SCALE GENOMIC DNA]</scope>
    <source>
        <strain evidence="2 3">DSM 5476</strain>
    </source>
</reference>
<evidence type="ECO:0000313" key="3">
    <source>
        <dbReference type="Proteomes" id="UP000003340"/>
    </source>
</evidence>
<keyword evidence="1" id="KW-0472">Membrane</keyword>
<feature type="transmembrane region" description="Helical" evidence="1">
    <location>
        <begin position="86"/>
        <end position="108"/>
    </location>
</feature>
<keyword evidence="1" id="KW-1133">Transmembrane helix</keyword>
<dbReference type="Proteomes" id="UP000003340">
    <property type="component" value="Unassembled WGS sequence"/>
</dbReference>
<keyword evidence="3" id="KW-1185">Reference proteome</keyword>
<organism evidence="2 3">
    <name type="scientific">[Clostridium] methylpentosum DSM 5476</name>
    <dbReference type="NCBI Taxonomy" id="537013"/>
    <lineage>
        <taxon>Bacteria</taxon>
        <taxon>Bacillati</taxon>
        <taxon>Bacillota</taxon>
        <taxon>Clostridia</taxon>
        <taxon>Eubacteriales</taxon>
        <taxon>Oscillospiraceae</taxon>
        <taxon>Oscillospiraceae incertae sedis</taxon>
    </lineage>
</organism>
<feature type="transmembrane region" description="Helical" evidence="1">
    <location>
        <begin position="120"/>
        <end position="141"/>
    </location>
</feature>
<sequence>MKREQTIQKWTLELAQNRIKSACILLALLLSCALAGLRAPLISTIPLLVLVPFSCQLCFGQPLRILLYALPCGIVGGLFAGSVAGALFFVLLSLLGAVFGVVSALLLKLSRSRTELPLKILLPAAAIALLLIPSYASFNLFGNPVGWISSAVRANSYAAEHYPSDSIAFQGVTYDSKHGMHKAVFSTPLGRETISFDRRGEIQDSYQDALSIQFCAKQAEFVRGLLLPVENSPLCVSTESDEPLGITQFQLSNDPPLSADERKEALQLREEALGKLSYTLSFGEFSDLPTVVSKPELIEAALRFQQTLAEQGVPYRELTLTAADAAGNIQRVKFSPTTQREEIKSGYRSYRPDEK</sequence>
<protein>
    <submittedName>
        <fullName evidence="2">Uncharacterized protein</fullName>
    </submittedName>
</protein>
<dbReference type="EMBL" id="ACEC01000046">
    <property type="protein sequence ID" value="EEG30941.1"/>
    <property type="molecule type" value="Genomic_DNA"/>
</dbReference>
<accession>C0EC51</accession>